<evidence type="ECO:0000259" key="6">
    <source>
        <dbReference type="Pfam" id="PF02776"/>
    </source>
</evidence>
<dbReference type="SUPFAM" id="SSF52467">
    <property type="entry name" value="DHS-like NAD/FAD-binding domain"/>
    <property type="match status" value="1"/>
</dbReference>
<dbReference type="EMBL" id="CP028923">
    <property type="protein sequence ID" value="QCK15786.1"/>
    <property type="molecule type" value="Genomic_DNA"/>
</dbReference>
<evidence type="ECO:0000259" key="5">
    <source>
        <dbReference type="Pfam" id="PF02775"/>
    </source>
</evidence>
<dbReference type="InterPro" id="IPR011766">
    <property type="entry name" value="TPP_enzyme_TPP-bd"/>
</dbReference>
<dbReference type="Pfam" id="PF02775">
    <property type="entry name" value="TPP_enzyme_C"/>
    <property type="match status" value="1"/>
</dbReference>
<name>A0A4D7JUC8_9BACT</name>
<dbReference type="InterPro" id="IPR047212">
    <property type="entry name" value="TPP_POXB-like"/>
</dbReference>
<evidence type="ECO:0000256" key="2">
    <source>
        <dbReference type="ARBA" id="ARBA00023052"/>
    </source>
</evidence>
<dbReference type="AlphaFoldDB" id="A0A4D7JUC8"/>
<evidence type="ECO:0000256" key="3">
    <source>
        <dbReference type="RuleBase" id="RU362132"/>
    </source>
</evidence>
<dbReference type="InterPro" id="IPR029061">
    <property type="entry name" value="THDP-binding"/>
</dbReference>
<feature type="domain" description="Thiamine pyrophosphate enzyme central" evidence="4">
    <location>
        <begin position="189"/>
        <end position="317"/>
    </location>
</feature>
<dbReference type="InterPro" id="IPR047210">
    <property type="entry name" value="TPP_PYR_POXB-like"/>
</dbReference>
<dbReference type="CDD" id="cd07039">
    <property type="entry name" value="TPP_PYR_POX"/>
    <property type="match status" value="1"/>
</dbReference>
<dbReference type="InterPro" id="IPR047211">
    <property type="entry name" value="POXB-like"/>
</dbReference>
<dbReference type="Pfam" id="PF00205">
    <property type="entry name" value="TPP_enzyme_M"/>
    <property type="match status" value="1"/>
</dbReference>
<evidence type="ECO:0000313" key="7">
    <source>
        <dbReference type="EMBL" id="QCK15786.1"/>
    </source>
</evidence>
<dbReference type="Gene3D" id="3.40.50.970">
    <property type="match status" value="2"/>
</dbReference>
<dbReference type="PANTHER" id="PTHR42981">
    <property type="entry name" value="PYRUVATE DEHYDROGENASE [UBIQUINONE]"/>
    <property type="match status" value="1"/>
</dbReference>
<evidence type="ECO:0000259" key="4">
    <source>
        <dbReference type="Pfam" id="PF00205"/>
    </source>
</evidence>
<evidence type="ECO:0008006" key="9">
    <source>
        <dbReference type="Google" id="ProtNLM"/>
    </source>
</evidence>
<dbReference type="InterPro" id="IPR000399">
    <property type="entry name" value="TPP-bd_CS"/>
</dbReference>
<dbReference type="InterPro" id="IPR029035">
    <property type="entry name" value="DHS-like_NAD/FAD-binding_dom"/>
</dbReference>
<keyword evidence="8" id="KW-1185">Reference proteome</keyword>
<dbReference type="PROSITE" id="PS00187">
    <property type="entry name" value="TPP_ENZYMES"/>
    <property type="match status" value="1"/>
</dbReference>
<dbReference type="Proteomes" id="UP000298616">
    <property type="component" value="Chromosome"/>
</dbReference>
<dbReference type="Gene3D" id="3.40.50.1220">
    <property type="entry name" value="TPP-binding domain"/>
    <property type="match status" value="1"/>
</dbReference>
<dbReference type="GO" id="GO:0000287">
    <property type="term" value="F:magnesium ion binding"/>
    <property type="evidence" value="ECO:0007669"/>
    <property type="project" value="InterPro"/>
</dbReference>
<dbReference type="InterPro" id="IPR012001">
    <property type="entry name" value="Thiamin_PyroP_enz_TPP-bd_dom"/>
</dbReference>
<feature type="domain" description="Thiamine pyrophosphate enzyme N-terminal TPP-binding" evidence="6">
    <location>
        <begin position="1"/>
        <end position="117"/>
    </location>
</feature>
<accession>A0A4D7JUC8</accession>
<dbReference type="Pfam" id="PF02776">
    <property type="entry name" value="TPP_enzyme_N"/>
    <property type="match status" value="1"/>
</dbReference>
<feature type="domain" description="Thiamine pyrophosphate enzyme TPP-binding" evidence="5">
    <location>
        <begin position="379"/>
        <end position="526"/>
    </location>
</feature>
<dbReference type="GO" id="GO:0019752">
    <property type="term" value="P:carboxylic acid metabolic process"/>
    <property type="evidence" value="ECO:0007669"/>
    <property type="project" value="UniProtKB-ARBA"/>
</dbReference>
<dbReference type="SUPFAM" id="SSF52518">
    <property type="entry name" value="Thiamin diphosphate-binding fold (THDP-binding)"/>
    <property type="match status" value="2"/>
</dbReference>
<sequence length="587" mass="64319">MTVSEQLLNILKSINVKHIFGVAGDALNPLVCAIGNQDQVKWIKVKHEGNGAFAAFAQGELNGKLGVCASTVGPGALHLINGLYNAKKERSPVLAITGQVPVEYIGTRFHQEADLKKIFDDVCDYQAIIRSPEEATRVFIRALRIAINNKTVCRVELPADIAEMEAKNDYFLQDIFVSDSIVIPPESTIDQAAKLINEEKKIGILAGAGCRDGRDEVLKFADKIKATITHTVRSSDIFDHDAPGVVGLSGLIGNSAGYDGIMECDLLIMLGTDFPYFEFLPKDTKIIQIDIRPESIGNRASVDLGIHGDVKYVVHELLEKCNEKSDSSFRDKLVDSFNNWKSGNNKKADPEGKLSLVQASSVSKGMSDIASDDAIFVVDTGTSTIWSTNFMNFRDQRRMIGSFNHGSMAVGLPAAIGAQLQYPDREVWALVGDGSFHMTLNEFSTAVEYGLPIKIIVFNNSELGFVKIEMEEAGLAPNYDALKVQNFDFAKYAEIAGGIGYTIDKPDEITDILNKAKSSTLPCIINAKVASGELSLPPKIGFEEAKNFGTSKIKEALQSIRGDKRQWENIKNEINSFIDKEINGRKE</sequence>
<dbReference type="OrthoDB" id="4494979at2"/>
<gene>
    <name evidence="7" type="ORF">DCC35_14040</name>
</gene>
<dbReference type="GO" id="GO:0030976">
    <property type="term" value="F:thiamine pyrophosphate binding"/>
    <property type="evidence" value="ECO:0007669"/>
    <property type="project" value="InterPro"/>
</dbReference>
<dbReference type="InterPro" id="IPR012000">
    <property type="entry name" value="Thiamin_PyroP_enz_cen_dom"/>
</dbReference>
<organism evidence="7 8">
    <name type="scientific">Mangrovivirga cuniculi</name>
    <dbReference type="NCBI Taxonomy" id="2715131"/>
    <lineage>
        <taxon>Bacteria</taxon>
        <taxon>Pseudomonadati</taxon>
        <taxon>Bacteroidota</taxon>
        <taxon>Cytophagia</taxon>
        <taxon>Cytophagales</taxon>
        <taxon>Mangrovivirgaceae</taxon>
        <taxon>Mangrovivirga</taxon>
    </lineage>
</organism>
<comment type="similarity">
    <text evidence="1 3">Belongs to the TPP enzyme family.</text>
</comment>
<proteinExistence type="inferred from homology"/>
<dbReference type="GO" id="GO:0003824">
    <property type="term" value="F:catalytic activity"/>
    <property type="evidence" value="ECO:0007669"/>
    <property type="project" value="InterPro"/>
</dbReference>
<protein>
    <recommendedName>
        <fullName evidence="9">Ubiquinone-dependent pyruvate dehydrogenase</fullName>
    </recommendedName>
</protein>
<keyword evidence="2 3" id="KW-0786">Thiamine pyrophosphate</keyword>
<evidence type="ECO:0000256" key="1">
    <source>
        <dbReference type="ARBA" id="ARBA00007812"/>
    </source>
</evidence>
<dbReference type="KEGG" id="fpf:DCC35_14040"/>
<evidence type="ECO:0000313" key="8">
    <source>
        <dbReference type="Proteomes" id="UP000298616"/>
    </source>
</evidence>
<dbReference type="CDD" id="cd02014">
    <property type="entry name" value="TPP_POX"/>
    <property type="match status" value="1"/>
</dbReference>
<reference evidence="7 8" key="1">
    <citation type="submission" date="2018-04" db="EMBL/GenBank/DDBJ databases">
        <title>Complete genome uncultured novel isolate.</title>
        <authorList>
            <person name="Merlino G."/>
        </authorList>
    </citation>
    <scope>NUCLEOTIDE SEQUENCE [LARGE SCALE GENOMIC DNA]</scope>
    <source>
        <strain evidence="8">R1DC9</strain>
    </source>
</reference>
<dbReference type="PANTHER" id="PTHR42981:SF2">
    <property type="entry name" value="PYRUVATE DEHYDROGENASE [UBIQUINONE]"/>
    <property type="match status" value="1"/>
</dbReference>
<dbReference type="RefSeq" id="WP_137091382.1">
    <property type="nucleotide sequence ID" value="NZ_CP028923.1"/>
</dbReference>